<evidence type="ECO:0000313" key="2">
    <source>
        <dbReference type="EMBL" id="CAD6936635.1"/>
    </source>
</evidence>
<accession>A0A177V7L6</accession>
<gene>
    <name evidence="3" type="ORF">A4X03_0g1209</name>
    <name evidence="2" type="ORF">JKIAZH3_G5002</name>
</gene>
<reference evidence="3" key="1">
    <citation type="submission" date="2016-04" db="EMBL/GenBank/DDBJ databases">
        <authorList>
            <person name="Nguyen H.D."/>
            <person name="Kesanakurti P."/>
            <person name="Cullis J."/>
            <person name="Levesque C.A."/>
            <person name="Hambleton S."/>
        </authorList>
    </citation>
    <scope>NUCLEOTIDE SEQUENCE</scope>
    <source>
        <strain evidence="3">DAOMC 238032</strain>
    </source>
</reference>
<dbReference type="Proteomes" id="UP000077671">
    <property type="component" value="Unassembled WGS sequence"/>
</dbReference>
<dbReference type="EMBL" id="LWDD02000092">
    <property type="protein sequence ID" value="KAE8264071.1"/>
    <property type="molecule type" value="Genomic_DNA"/>
</dbReference>
<dbReference type="AlphaFoldDB" id="A0A177V7L6"/>
<feature type="chain" id="PRO_5044550263" evidence="1">
    <location>
        <begin position="29"/>
        <end position="486"/>
    </location>
</feature>
<proteinExistence type="predicted"/>
<evidence type="ECO:0000313" key="3">
    <source>
        <dbReference type="EMBL" id="KAE8264071.1"/>
    </source>
</evidence>
<dbReference type="EMBL" id="CAJHJG010003920">
    <property type="protein sequence ID" value="CAD6936635.1"/>
    <property type="molecule type" value="Genomic_DNA"/>
</dbReference>
<dbReference type="InterPro" id="IPR029058">
    <property type="entry name" value="AB_hydrolase_fold"/>
</dbReference>
<keyword evidence="1" id="KW-0732">Signal</keyword>
<feature type="signal peptide" evidence="1">
    <location>
        <begin position="1"/>
        <end position="28"/>
    </location>
</feature>
<evidence type="ECO:0000313" key="4">
    <source>
        <dbReference type="Proteomes" id="UP000077671"/>
    </source>
</evidence>
<protein>
    <submittedName>
        <fullName evidence="3">Uncharacterized protein</fullName>
    </submittedName>
</protein>
<dbReference type="SUPFAM" id="SSF53474">
    <property type="entry name" value="alpha/beta-Hydrolases"/>
    <property type="match status" value="1"/>
</dbReference>
<evidence type="ECO:0000256" key="1">
    <source>
        <dbReference type="SAM" id="SignalP"/>
    </source>
</evidence>
<sequence>MRPTICSLSRWPVVVFLALAATSRATQAAPTGYFAPGHALSDSTPSYDALDSDGVPMVSPPLLLMRSGRNNLTNSGSSSKLPPGASLVQFAPSTLTRATAPLYVSAAWRSDGGAPSQATQAFVVWHGSQRNGQESFKDVHAALTLAGQSLDAPNSNILIVSLQFYTPNDAIKRRLFDSARNLAWKFSGDAANGGKGSTFGLFDGTDAIGPSGEEDPAYRLNGAQISTYDVLDEVITYISNRSRHPNLQKITLVGHSAGAQALSRYLTLNPAVLSGVNGIRIRSVIANAPSMVYFTEDRPDNDAAQTQVASRKTASGTASPTGCSFNDWRYGLSGAMPRYVAARAPGGPGDGLRLFSSYIAKDVVKIVGTNDVYALAEGSGDQSCAVQTQGGPNRRDRNYAAWVYINLLAGTNEDVSAFYGYANLSKSVRPVSELGTVFRHQLGIVSGVGHDSTKMFASPVGISALLDDMVQPGPRPPPMTDFQNPA</sequence>
<evidence type="ECO:0000313" key="5">
    <source>
        <dbReference type="Proteomes" id="UP000836402"/>
    </source>
</evidence>
<reference evidence="3" key="2">
    <citation type="journal article" date="2019" name="IMA Fungus">
        <title>Genome sequencing and comparison of five Tilletia species to identify candidate genes for the detection of regulated species infecting wheat.</title>
        <authorList>
            <person name="Nguyen H.D.T."/>
            <person name="Sultana T."/>
            <person name="Kesanakurti P."/>
            <person name="Hambleton S."/>
        </authorList>
    </citation>
    <scope>NUCLEOTIDE SEQUENCE</scope>
    <source>
        <strain evidence="3">DAOMC 238032</strain>
    </source>
</reference>
<reference evidence="2" key="3">
    <citation type="submission" date="2020-10" db="EMBL/GenBank/DDBJ databases">
        <authorList>
            <person name="Sedaghatjoo S."/>
        </authorList>
    </citation>
    <scope>NUCLEOTIDE SEQUENCE</scope>
    <source>
        <strain evidence="2">AZH3</strain>
    </source>
</reference>
<dbReference type="PANTHER" id="PTHR35560:SF3">
    <property type="entry name" value="PEPTIDASE S9 PROLYL OLIGOPEPTIDASE CATALYTIC DOMAIN-CONTAINING PROTEIN"/>
    <property type="match status" value="1"/>
</dbReference>
<name>A0A177V7L6_9BASI</name>
<dbReference type="PANTHER" id="PTHR35560">
    <property type="entry name" value="BLL0132 PROTEIN"/>
    <property type="match status" value="1"/>
</dbReference>
<keyword evidence="5" id="KW-1185">Reference proteome</keyword>
<organism evidence="3 4">
    <name type="scientific">Tilletia caries</name>
    <name type="common">wheat bunt fungus</name>
    <dbReference type="NCBI Taxonomy" id="13290"/>
    <lineage>
        <taxon>Eukaryota</taxon>
        <taxon>Fungi</taxon>
        <taxon>Dikarya</taxon>
        <taxon>Basidiomycota</taxon>
        <taxon>Ustilaginomycotina</taxon>
        <taxon>Exobasidiomycetes</taxon>
        <taxon>Tilletiales</taxon>
        <taxon>Tilletiaceae</taxon>
        <taxon>Tilletia</taxon>
    </lineage>
</organism>
<dbReference type="Proteomes" id="UP000836402">
    <property type="component" value="Unassembled WGS sequence"/>
</dbReference>
<comment type="caution">
    <text evidence="3">The sequence shown here is derived from an EMBL/GenBank/DDBJ whole genome shotgun (WGS) entry which is preliminary data.</text>
</comment>
<dbReference type="Gene3D" id="3.40.50.1820">
    <property type="entry name" value="alpha/beta hydrolase"/>
    <property type="match status" value="1"/>
</dbReference>